<dbReference type="Gene3D" id="3.40.50.850">
    <property type="entry name" value="Isochorismatase-like"/>
    <property type="match status" value="1"/>
</dbReference>
<proteinExistence type="predicted"/>
<dbReference type="AlphaFoldDB" id="A0A6N4TEJ4"/>
<dbReference type="GO" id="GO:0019365">
    <property type="term" value="P:pyridine nucleotide salvage"/>
    <property type="evidence" value="ECO:0007669"/>
    <property type="project" value="InterPro"/>
</dbReference>
<dbReference type="Proteomes" id="UP000464754">
    <property type="component" value="Chromosome"/>
</dbReference>
<sequence>MARTSDAFIQKYTKMDIAQLKDPIIFVVDMINGFVKEGALHDEAISKTIQPICDLLDKEVGRAIFVADAHPPKTREFLSYPSHCVIGTRESEVVEELYPYVHELFHKNSTNTFTSVDFQQFLKERMPMYQDIVICGCCSDICIMQFALCLNAWLNEHNETKKRVIIPMDCIDTYHIDDVHDAVEWNEFSIRNMEANGIQVVAGFKGENC</sequence>
<dbReference type="PANTHER" id="PTHR47297:SF2">
    <property type="entry name" value="OS02G0606800 PROTEIN"/>
    <property type="match status" value="1"/>
</dbReference>
<dbReference type="InterPro" id="IPR044717">
    <property type="entry name" value="NIC1"/>
</dbReference>
<dbReference type="GO" id="GO:0008936">
    <property type="term" value="F:nicotinamidase activity"/>
    <property type="evidence" value="ECO:0007669"/>
    <property type="project" value="InterPro"/>
</dbReference>
<evidence type="ECO:0000313" key="3">
    <source>
        <dbReference type="Proteomes" id="UP000464754"/>
    </source>
</evidence>
<dbReference type="SUPFAM" id="SSF52499">
    <property type="entry name" value="Isochorismatase-like hydrolases"/>
    <property type="match status" value="1"/>
</dbReference>
<dbReference type="InterPro" id="IPR000868">
    <property type="entry name" value="Isochorismatase-like_dom"/>
</dbReference>
<dbReference type="Pfam" id="PF00857">
    <property type="entry name" value="Isochorismatase"/>
    <property type="match status" value="1"/>
</dbReference>
<dbReference type="KEGG" id="aarg:Aargi30884_02610"/>
<protein>
    <submittedName>
        <fullName evidence="2">Isochorismatase</fullName>
    </submittedName>
</protein>
<accession>A0A6N4TEJ4</accession>
<evidence type="ECO:0000313" key="2">
    <source>
        <dbReference type="EMBL" id="BBK21358.1"/>
    </source>
</evidence>
<dbReference type="CDD" id="cd00431">
    <property type="entry name" value="cysteine_hydrolases"/>
    <property type="match status" value="1"/>
</dbReference>
<organism evidence="2 3">
    <name type="scientific">Amedibacterium intestinale</name>
    <dbReference type="NCBI Taxonomy" id="2583452"/>
    <lineage>
        <taxon>Bacteria</taxon>
        <taxon>Bacillati</taxon>
        <taxon>Bacillota</taxon>
        <taxon>Erysipelotrichia</taxon>
        <taxon>Erysipelotrichales</taxon>
        <taxon>Erysipelotrichaceae</taxon>
        <taxon>Amedibacterium</taxon>
    </lineage>
</organism>
<gene>
    <name evidence="2" type="ORF">Aargi30884_02610</name>
</gene>
<evidence type="ECO:0000259" key="1">
    <source>
        <dbReference type="Pfam" id="PF00857"/>
    </source>
</evidence>
<keyword evidence="3" id="KW-1185">Reference proteome</keyword>
<dbReference type="PANTHER" id="PTHR47297">
    <property type="match status" value="1"/>
</dbReference>
<dbReference type="RefSeq" id="WP_118361136.1">
    <property type="nucleotide sequence ID" value="NZ_AP019695.1"/>
</dbReference>
<dbReference type="EMBL" id="AP019695">
    <property type="protein sequence ID" value="BBK21358.1"/>
    <property type="molecule type" value="Genomic_DNA"/>
</dbReference>
<feature type="domain" description="Isochorismatase-like" evidence="1">
    <location>
        <begin position="24"/>
        <end position="198"/>
    </location>
</feature>
<dbReference type="InterPro" id="IPR036380">
    <property type="entry name" value="Isochorismatase-like_sf"/>
</dbReference>
<name>A0A6N4TEJ4_9FIRM</name>
<reference evidence="3" key="1">
    <citation type="submission" date="2019-05" db="EMBL/GenBank/DDBJ databases">
        <title>Complete genome sequencing of Absiella argi strain JCM 30884.</title>
        <authorList>
            <person name="Sakamoto M."/>
            <person name="Murakami T."/>
            <person name="Mori H."/>
        </authorList>
    </citation>
    <scope>NUCLEOTIDE SEQUENCE [LARGE SCALE GENOMIC DNA]</scope>
    <source>
        <strain evidence="3">JCM 30884</strain>
    </source>
</reference>